<sequence>MASGGTKLARMLYMMIWFTECMHSVLKDIIALKEFSIKDAIKYKISSNTEIWRFERSICACVLSSLELLSIVHVKVKRSKRVQFYRVLYQIKATESHNCNM</sequence>
<reference evidence="2" key="1">
    <citation type="submission" date="2015-01" db="EMBL/GenBank/DDBJ databases">
        <authorList>
            <person name="Aksoy S."/>
            <person name="Warren W."/>
            <person name="Wilson R.K."/>
        </authorList>
    </citation>
    <scope>NUCLEOTIDE SEQUENCE [LARGE SCALE GENOMIC DNA]</scope>
    <source>
        <strain evidence="2">IAEA</strain>
    </source>
</reference>
<dbReference type="EnsemblMetazoa" id="GPPI000025-RA">
    <property type="protein sequence ID" value="GPPI000025-PA"/>
    <property type="gene ID" value="GPPI000025"/>
</dbReference>
<dbReference type="Proteomes" id="UP000092460">
    <property type="component" value="Unassembled WGS sequence"/>
</dbReference>
<dbReference type="AlphaFoldDB" id="A0A1B0AKD8"/>
<reference evidence="1" key="2">
    <citation type="submission" date="2020-05" db="UniProtKB">
        <authorList>
            <consortium name="EnsemblMetazoa"/>
        </authorList>
    </citation>
    <scope>IDENTIFICATION</scope>
    <source>
        <strain evidence="1">IAEA</strain>
    </source>
</reference>
<name>A0A1B0AKD8_9MUSC</name>
<evidence type="ECO:0000313" key="2">
    <source>
        <dbReference type="Proteomes" id="UP000092460"/>
    </source>
</evidence>
<keyword evidence="2" id="KW-1185">Reference proteome</keyword>
<protein>
    <submittedName>
        <fullName evidence="1">Uncharacterized protein</fullName>
    </submittedName>
</protein>
<dbReference type="VEuPathDB" id="VectorBase:GPPI000025"/>
<evidence type="ECO:0000313" key="1">
    <source>
        <dbReference type="EnsemblMetazoa" id="GPPI000025-PA"/>
    </source>
</evidence>
<organism evidence="1 2">
    <name type="scientific">Glossina palpalis gambiensis</name>
    <dbReference type="NCBI Taxonomy" id="67801"/>
    <lineage>
        <taxon>Eukaryota</taxon>
        <taxon>Metazoa</taxon>
        <taxon>Ecdysozoa</taxon>
        <taxon>Arthropoda</taxon>
        <taxon>Hexapoda</taxon>
        <taxon>Insecta</taxon>
        <taxon>Pterygota</taxon>
        <taxon>Neoptera</taxon>
        <taxon>Endopterygota</taxon>
        <taxon>Diptera</taxon>
        <taxon>Brachycera</taxon>
        <taxon>Muscomorpha</taxon>
        <taxon>Hippoboscoidea</taxon>
        <taxon>Glossinidae</taxon>
        <taxon>Glossina</taxon>
    </lineage>
</organism>
<dbReference type="EMBL" id="JXJN01023300">
    <property type="status" value="NOT_ANNOTATED_CDS"/>
    <property type="molecule type" value="Genomic_DNA"/>
</dbReference>
<proteinExistence type="predicted"/>
<accession>A0A1B0AKD8</accession>